<accession>A0ABU5UXQ4</accession>
<dbReference type="Proteomes" id="UP001303285">
    <property type="component" value="Unassembled WGS sequence"/>
</dbReference>
<gene>
    <name evidence="1" type="ORF">VB695_24090</name>
</gene>
<dbReference type="InterPro" id="IPR004951">
    <property type="entry name" value="DUF268_CAE_spp"/>
</dbReference>
<organism evidence="1 2">
    <name type="scientific">Nodularia spumigena UHCC 0060</name>
    <dbReference type="NCBI Taxonomy" id="3110300"/>
    <lineage>
        <taxon>Bacteria</taxon>
        <taxon>Bacillati</taxon>
        <taxon>Cyanobacteriota</taxon>
        <taxon>Cyanophyceae</taxon>
        <taxon>Nostocales</taxon>
        <taxon>Nodulariaceae</taxon>
        <taxon>Nodularia</taxon>
    </lineage>
</organism>
<sequence>MIFCLKSLKKWAGSKILLTKKYYRFLSEFNEFISLSKDCDDHLTPIAKWSERYPVLSDWTSHTTFEPHYTYHPAWAARVLAKIKPSFHVDISSSLSFVSQISAFIPIHFYDYRPANLNLEGLSCMKADLLSLPFNTNSIESISCMHVIEHVGLGRYGDALDPQGDIKAIRELQRVTANNGHFLLVVPVGKPRVQFNAHRIYRASQLLELFKDDWKLNSFSLISDDASFIENAPITLSDSMSWACGCFWFTKSLT</sequence>
<comment type="caution">
    <text evidence="1">The sequence shown here is derived from an EMBL/GenBank/DDBJ whole genome shotgun (WGS) entry which is preliminary data.</text>
</comment>
<dbReference type="InterPro" id="IPR029063">
    <property type="entry name" value="SAM-dependent_MTases_sf"/>
</dbReference>
<evidence type="ECO:0000313" key="2">
    <source>
        <dbReference type="Proteomes" id="UP001303285"/>
    </source>
</evidence>
<reference evidence="1 2" key="1">
    <citation type="submission" date="2023-12" db="EMBL/GenBank/DDBJ databases">
        <title>Baltic Sea Cyanobacteria.</title>
        <authorList>
            <person name="Delbaje E."/>
            <person name="Fewer D.P."/>
            <person name="Shishido T.K."/>
        </authorList>
    </citation>
    <scope>NUCLEOTIDE SEQUENCE [LARGE SCALE GENOMIC DNA]</scope>
    <source>
        <strain evidence="1 2">UHCC 0060</strain>
    </source>
</reference>
<proteinExistence type="predicted"/>
<dbReference type="Gene3D" id="3.40.50.150">
    <property type="entry name" value="Vaccinia Virus protein VP39"/>
    <property type="match status" value="1"/>
</dbReference>
<evidence type="ECO:0000313" key="1">
    <source>
        <dbReference type="EMBL" id="MEA5611101.1"/>
    </source>
</evidence>
<dbReference type="SUPFAM" id="SSF53335">
    <property type="entry name" value="S-adenosyl-L-methionine-dependent methyltransferases"/>
    <property type="match status" value="1"/>
</dbReference>
<name>A0ABU5UXQ4_NODSP</name>
<keyword evidence="2" id="KW-1185">Reference proteome</keyword>
<dbReference type="RefSeq" id="WP_323244337.1">
    <property type="nucleotide sequence ID" value="NZ_JAYGHK010000169.1"/>
</dbReference>
<dbReference type="Pfam" id="PF03269">
    <property type="entry name" value="DUF268"/>
    <property type="match status" value="1"/>
</dbReference>
<dbReference type="EMBL" id="JAYGHK010000169">
    <property type="protein sequence ID" value="MEA5611101.1"/>
    <property type="molecule type" value="Genomic_DNA"/>
</dbReference>
<protein>
    <submittedName>
        <fullName evidence="1">DUF268 domain-containing protein</fullName>
    </submittedName>
</protein>